<evidence type="ECO:0000256" key="2">
    <source>
        <dbReference type="ARBA" id="ARBA00022692"/>
    </source>
</evidence>
<reference evidence="8" key="1">
    <citation type="submission" date="2022-12" db="EMBL/GenBank/DDBJ databases">
        <title>Genome assemblies of Blomia tropicalis.</title>
        <authorList>
            <person name="Cui Y."/>
        </authorList>
    </citation>
    <scope>NUCLEOTIDE SEQUENCE</scope>
    <source>
        <tissue evidence="8">Adult mites</tissue>
    </source>
</reference>
<proteinExistence type="predicted"/>
<keyword evidence="2 6" id="KW-0812">Transmembrane</keyword>
<dbReference type="InterPro" id="IPR055409">
    <property type="entry name" value="Beta-prop_FAM234A_B"/>
</dbReference>
<evidence type="ECO:0000259" key="7">
    <source>
        <dbReference type="Pfam" id="PF23727"/>
    </source>
</evidence>
<dbReference type="Proteomes" id="UP001142055">
    <property type="component" value="Chromosome 2"/>
</dbReference>
<dbReference type="AlphaFoldDB" id="A0A9Q0MAT6"/>
<name>A0A9Q0MAT6_BLOTA</name>
<dbReference type="EMBL" id="JAPWDV010000002">
    <property type="protein sequence ID" value="KAJ6221142.1"/>
    <property type="molecule type" value="Genomic_DNA"/>
</dbReference>
<keyword evidence="9" id="KW-1185">Reference proteome</keyword>
<dbReference type="SUPFAM" id="SSF69318">
    <property type="entry name" value="Integrin alpha N-terminal domain"/>
    <property type="match status" value="1"/>
</dbReference>
<comment type="caution">
    <text evidence="8">The sequence shown here is derived from an EMBL/GenBank/DDBJ whole genome shotgun (WGS) entry which is preliminary data.</text>
</comment>
<dbReference type="InterPro" id="IPR028994">
    <property type="entry name" value="Integrin_alpha_N"/>
</dbReference>
<evidence type="ECO:0000256" key="6">
    <source>
        <dbReference type="SAM" id="Phobius"/>
    </source>
</evidence>
<evidence type="ECO:0000313" key="9">
    <source>
        <dbReference type="Proteomes" id="UP001142055"/>
    </source>
</evidence>
<evidence type="ECO:0000256" key="5">
    <source>
        <dbReference type="SAM" id="MobiDB-lite"/>
    </source>
</evidence>
<gene>
    <name evidence="8" type="ORF">RDWZM_006954</name>
</gene>
<dbReference type="OMA" id="NFPMLTI"/>
<evidence type="ECO:0000256" key="4">
    <source>
        <dbReference type="ARBA" id="ARBA00023136"/>
    </source>
</evidence>
<keyword evidence="4 6" id="KW-0472">Membrane</keyword>
<feature type="compositionally biased region" description="Polar residues" evidence="5">
    <location>
        <begin position="8"/>
        <end position="24"/>
    </location>
</feature>
<feature type="region of interest" description="Disordered" evidence="5">
    <location>
        <begin position="1"/>
        <end position="26"/>
    </location>
</feature>
<comment type="subcellular location">
    <subcellularLocation>
        <location evidence="1">Membrane</location>
        <topology evidence="1">Single-pass membrane protein</topology>
    </subcellularLocation>
</comment>
<evidence type="ECO:0000256" key="1">
    <source>
        <dbReference type="ARBA" id="ARBA00004167"/>
    </source>
</evidence>
<dbReference type="PANTHER" id="PTHR21419">
    <property type="match status" value="1"/>
</dbReference>
<evidence type="ECO:0000313" key="8">
    <source>
        <dbReference type="EMBL" id="KAJ6221142.1"/>
    </source>
</evidence>
<dbReference type="Gene3D" id="2.130.10.10">
    <property type="entry name" value="YVTN repeat-like/Quinoprotein amine dehydrogenase"/>
    <property type="match status" value="1"/>
</dbReference>
<protein>
    <recommendedName>
        <fullName evidence="7">FAM234A/B beta-propeller domain-containing protein</fullName>
    </recommendedName>
</protein>
<dbReference type="Pfam" id="PF23727">
    <property type="entry name" value="Beta-prop_FAM234A_B"/>
    <property type="match status" value="1"/>
</dbReference>
<feature type="transmembrane region" description="Helical" evidence="6">
    <location>
        <begin position="130"/>
        <end position="151"/>
    </location>
</feature>
<sequence length="970" mass="109381">MGDKLKKSNTNDSVLNEKSNQSLLLSKDSVDEDYEIDLIGDDEQRTLLTDGTNKNKNGKSIKPKLTLKLDKKGSKKKDEPIGKYEDDDDDDIYETTRFKRPPNTPPPVTIGKIKIFNPGRRRRAIRFRRFIKRCFTIIFCTLFLFMILYNYNRLPEILRTAFGWLDRSAYQSSSSRRVSNGRCDHVVSTPVWRQNFPMLTIESALRLIDVNNDSVHDVIVPFGTGLDASFYDPILCQIYFNQTETESKTIGCGGGVMAIDGTNGEPLWAQYTPHELFATNCNLDINQDGIKDCIIGGRMASLYALDGKSGMVLWSINSNVGEPVTESSNFYTPLLIPKDIDSDSITDIIVMHGGDPLRKPGERVRNVARLMVISAKTGQILSWSYVPDNSESYYSPQMLVHPDGTMLIMYGTGGETHPGGLYVVSLDALLNGQMEHNVRTIFQDCCKGVMTPPVLIDINNDEIVDIVMAHFNSTVFAFDGLTFEQIWKREFVGGETYSSPSVGYFNDDNVPDFGVTYQYGAGFPIYYYAEFHVLDGRNGNLLLKNGVRMPIGTQSSPLTVSTFAQNDIFLFWYSSCTNSSFIYDRNRTRTSTNQSIDDSIDMGPFQLSPETNVYQSSRADFCKIRFGDNVKHYTQYRAVTYDSSIPIYDSRTDEPIVEKINFTQMAYQWYSANYGSIDPMVSGSDGGGVGGNVPVEVDDQMTRVSNSNGNLWGPLEQNYLGLNAGAGAAIKDDNIVYSPEAFEQLKKYKKWNSPQDITLDANTFDNQPRQMIDPNVLLKRFRRRQRRHVGLHNGDHIQRVISTGTLAPSRLPATSTDQLLVDGSIDVIFATYSFPPTSNVKLMSPSMRKCIDTYMAPEKEAQMRLLDDNSMFKQMGYDHDAYEAAVKEQCAKETGESESVPVSNIDDTQTNPLNKNDWIRDFGSMTVHRINLKCFERKSTKQIAIKEYRYQWWPSYLGILADAVANLIDE</sequence>
<organism evidence="8 9">
    <name type="scientific">Blomia tropicalis</name>
    <name type="common">Mite</name>
    <dbReference type="NCBI Taxonomy" id="40697"/>
    <lineage>
        <taxon>Eukaryota</taxon>
        <taxon>Metazoa</taxon>
        <taxon>Ecdysozoa</taxon>
        <taxon>Arthropoda</taxon>
        <taxon>Chelicerata</taxon>
        <taxon>Arachnida</taxon>
        <taxon>Acari</taxon>
        <taxon>Acariformes</taxon>
        <taxon>Sarcoptiformes</taxon>
        <taxon>Astigmata</taxon>
        <taxon>Glycyphagoidea</taxon>
        <taxon>Echimyopodidae</taxon>
        <taxon>Blomia</taxon>
    </lineage>
</organism>
<dbReference type="PANTHER" id="PTHR21419:SF30">
    <property type="entry name" value="IG-LIKE DOMAIN-CONTAINING PROTEIN"/>
    <property type="match status" value="1"/>
</dbReference>
<dbReference type="InterPro" id="IPR045232">
    <property type="entry name" value="FAM234"/>
</dbReference>
<dbReference type="GO" id="GO:0016020">
    <property type="term" value="C:membrane"/>
    <property type="evidence" value="ECO:0007669"/>
    <property type="project" value="UniProtKB-SubCell"/>
</dbReference>
<keyword evidence="3 6" id="KW-1133">Transmembrane helix</keyword>
<evidence type="ECO:0000256" key="3">
    <source>
        <dbReference type="ARBA" id="ARBA00022989"/>
    </source>
</evidence>
<accession>A0A9Q0MAT6</accession>
<dbReference type="InterPro" id="IPR015943">
    <property type="entry name" value="WD40/YVTN_repeat-like_dom_sf"/>
</dbReference>
<feature type="domain" description="FAM234A/B beta-propeller" evidence="7">
    <location>
        <begin position="192"/>
        <end position="577"/>
    </location>
</feature>